<dbReference type="Proteomes" id="UP000030701">
    <property type="component" value="Unassembled WGS sequence"/>
</dbReference>
<name>X0LZL3_FUSOX</name>
<organism evidence="1">
    <name type="scientific">Fusarium oxysporum f. sp. vasinfectum 25433</name>
    <dbReference type="NCBI Taxonomy" id="1089449"/>
    <lineage>
        <taxon>Eukaryota</taxon>
        <taxon>Fungi</taxon>
        <taxon>Dikarya</taxon>
        <taxon>Ascomycota</taxon>
        <taxon>Pezizomycotina</taxon>
        <taxon>Sordariomycetes</taxon>
        <taxon>Hypocreomycetidae</taxon>
        <taxon>Hypocreales</taxon>
        <taxon>Nectriaceae</taxon>
        <taxon>Fusarium</taxon>
        <taxon>Fusarium oxysporum species complex</taxon>
    </lineage>
</organism>
<sequence>MVEQIFTQEAVEKLQPYIQKTVDDLLEDLKQRAVPTAQSISSRYLHSQRPPT</sequence>
<reference evidence="1" key="2">
    <citation type="submission" date="2012-05" db="EMBL/GenBank/DDBJ databases">
        <title>The Genome Annotation of Fusarium oxysporum Cotton.</title>
        <authorList>
            <consortium name="The Broad Institute Genomics Platform"/>
            <person name="Ma L.-J."/>
            <person name="Corby-Kistler H."/>
            <person name="Broz K."/>
            <person name="Gale L.R."/>
            <person name="Jonkers W."/>
            <person name="O'Donnell K."/>
            <person name="Ploetz R."/>
            <person name="Steinberg C."/>
            <person name="Schwartz D.C."/>
            <person name="VanEtten H."/>
            <person name="Zhou S."/>
            <person name="Young S.K."/>
            <person name="Zeng Q."/>
            <person name="Gargeya S."/>
            <person name="Fitzgerald M."/>
            <person name="Abouelleil A."/>
            <person name="Alvarado L."/>
            <person name="Chapman S.B."/>
            <person name="Gainer-Dewar J."/>
            <person name="Goldberg J."/>
            <person name="Griggs A."/>
            <person name="Gujja S."/>
            <person name="Hansen M."/>
            <person name="Howarth C."/>
            <person name="Imamovic A."/>
            <person name="Ireland A."/>
            <person name="Larimer J."/>
            <person name="McCowan C."/>
            <person name="Murphy C."/>
            <person name="Pearson M."/>
            <person name="Poon T.W."/>
            <person name="Priest M."/>
            <person name="Roberts A."/>
            <person name="Saif S."/>
            <person name="Shea T."/>
            <person name="Sykes S."/>
            <person name="Wortman J."/>
            <person name="Nusbaum C."/>
            <person name="Birren B."/>
        </authorList>
    </citation>
    <scope>NUCLEOTIDE SEQUENCE</scope>
    <source>
        <strain evidence="1">25433</strain>
    </source>
</reference>
<proteinExistence type="predicted"/>
<accession>X0LZL3</accession>
<reference evidence="1" key="1">
    <citation type="submission" date="2011-11" db="EMBL/GenBank/DDBJ databases">
        <title>The Genome Sequence of Fusarium oxysporum Cotton.</title>
        <authorList>
            <consortium name="The Broad Institute Genome Sequencing Platform"/>
            <person name="Ma L.-J."/>
            <person name="Gale L.R."/>
            <person name="Schwartz D.C."/>
            <person name="Zhou S."/>
            <person name="Corby-Kistler H."/>
            <person name="Young S.K."/>
            <person name="Zeng Q."/>
            <person name="Gargeya S."/>
            <person name="Fitzgerald M."/>
            <person name="Haas B."/>
            <person name="Abouelleil A."/>
            <person name="Alvarado L."/>
            <person name="Arachchi H.M."/>
            <person name="Berlin A."/>
            <person name="Brown A."/>
            <person name="Chapman S.B."/>
            <person name="Chen Z."/>
            <person name="Dunbar C."/>
            <person name="Freedman E."/>
            <person name="Gearin G."/>
            <person name="Goldberg J."/>
            <person name="Griggs A."/>
            <person name="Gujja S."/>
            <person name="Heiman D."/>
            <person name="Howarth C."/>
            <person name="Larson L."/>
            <person name="Lui A."/>
            <person name="MacDonald P.J.P."/>
            <person name="Montmayeur A."/>
            <person name="Murphy C."/>
            <person name="Neiman D."/>
            <person name="Pearson M."/>
            <person name="Priest M."/>
            <person name="Roberts A."/>
            <person name="Saif S."/>
            <person name="Shea T."/>
            <person name="Shenoy N."/>
            <person name="Sisk P."/>
            <person name="Stolte C."/>
            <person name="Sykes S."/>
            <person name="Wortman J."/>
            <person name="Nusbaum C."/>
            <person name="Birren B."/>
        </authorList>
    </citation>
    <scope>NUCLEOTIDE SEQUENCE [LARGE SCALE GENOMIC DNA]</scope>
    <source>
        <strain evidence="1">25433</strain>
    </source>
</reference>
<evidence type="ECO:0000313" key="1">
    <source>
        <dbReference type="EMBL" id="EXM13875.1"/>
    </source>
</evidence>
<protein>
    <submittedName>
        <fullName evidence="1">Uncharacterized protein</fullName>
    </submittedName>
</protein>
<gene>
    <name evidence="1" type="ORF">FOTG_17693</name>
</gene>
<dbReference type="AlphaFoldDB" id="X0LZL3"/>
<dbReference type="HOGENOM" id="CLU_3087287_0_0_1"/>
<dbReference type="EMBL" id="JH658104">
    <property type="protein sequence ID" value="EXM13875.1"/>
    <property type="molecule type" value="Genomic_DNA"/>
</dbReference>